<dbReference type="Gene3D" id="1.10.12.10">
    <property type="entry name" value="Lyase 2-enoyl-coa Hydratase, Chain A, domain 2"/>
    <property type="match status" value="1"/>
</dbReference>
<dbReference type="Proteomes" id="UP000658656">
    <property type="component" value="Unassembled WGS sequence"/>
</dbReference>
<reference evidence="6" key="2">
    <citation type="submission" date="2020-09" db="EMBL/GenBank/DDBJ databases">
        <authorList>
            <person name="Sun Q."/>
            <person name="Zhou Y."/>
        </authorList>
    </citation>
    <scope>NUCLEOTIDE SEQUENCE</scope>
    <source>
        <strain evidence="6">CGMCC 4.7679</strain>
    </source>
</reference>
<reference evidence="6" key="1">
    <citation type="journal article" date="2014" name="Int. J. Syst. Evol. Microbiol.">
        <title>Complete genome sequence of Corynebacterium casei LMG S-19264T (=DSM 44701T), isolated from a smear-ripened cheese.</title>
        <authorList>
            <consortium name="US DOE Joint Genome Institute (JGI-PGF)"/>
            <person name="Walter F."/>
            <person name="Albersmeier A."/>
            <person name="Kalinowski J."/>
            <person name="Ruckert C."/>
        </authorList>
    </citation>
    <scope>NUCLEOTIDE SEQUENCE</scope>
    <source>
        <strain evidence="6">CGMCC 4.7679</strain>
    </source>
</reference>
<evidence type="ECO:0000256" key="5">
    <source>
        <dbReference type="SAM" id="MobiDB-lite"/>
    </source>
</evidence>
<accession>A0A8H9IUY0</accession>
<evidence type="ECO:0000313" key="7">
    <source>
        <dbReference type="Proteomes" id="UP000658656"/>
    </source>
</evidence>
<comment type="caution">
    <text evidence="6">The sequence shown here is derived from an EMBL/GenBank/DDBJ whole genome shotgun (WGS) entry which is preliminary data.</text>
</comment>
<dbReference type="GO" id="GO:0006635">
    <property type="term" value="P:fatty acid beta-oxidation"/>
    <property type="evidence" value="ECO:0007669"/>
    <property type="project" value="TreeGrafter"/>
</dbReference>
<protein>
    <submittedName>
        <fullName evidence="6">Crotonase</fullName>
    </submittedName>
</protein>
<comment type="catalytic activity">
    <reaction evidence="4">
        <text>a 4-saturated-(3S)-3-hydroxyacyl-CoA = a (3E)-enoyl-CoA + H2O</text>
        <dbReference type="Rhea" id="RHEA:20724"/>
        <dbReference type="ChEBI" id="CHEBI:15377"/>
        <dbReference type="ChEBI" id="CHEBI:58521"/>
        <dbReference type="ChEBI" id="CHEBI:137480"/>
        <dbReference type="EC" id="4.2.1.17"/>
    </reaction>
</comment>
<feature type="region of interest" description="Disordered" evidence="5">
    <location>
        <begin position="244"/>
        <end position="264"/>
    </location>
</feature>
<keyword evidence="7" id="KW-1185">Reference proteome</keyword>
<organism evidence="6 7">
    <name type="scientific">Amycolatopsis bartoniae</name>
    <dbReference type="NCBI Taxonomy" id="941986"/>
    <lineage>
        <taxon>Bacteria</taxon>
        <taxon>Bacillati</taxon>
        <taxon>Actinomycetota</taxon>
        <taxon>Actinomycetes</taxon>
        <taxon>Pseudonocardiales</taxon>
        <taxon>Pseudonocardiaceae</taxon>
        <taxon>Amycolatopsis</taxon>
    </lineage>
</organism>
<comment type="catalytic activity">
    <reaction evidence="3">
        <text>a (3S)-3-hydroxyacyl-CoA = a (2E)-enoyl-CoA + H2O</text>
        <dbReference type="Rhea" id="RHEA:16105"/>
        <dbReference type="ChEBI" id="CHEBI:15377"/>
        <dbReference type="ChEBI" id="CHEBI:57318"/>
        <dbReference type="ChEBI" id="CHEBI:58856"/>
        <dbReference type="EC" id="4.2.1.17"/>
    </reaction>
</comment>
<gene>
    <name evidence="6" type="ORF">GCM10017566_06620</name>
</gene>
<dbReference type="PANTHER" id="PTHR11941:SF54">
    <property type="entry name" value="ENOYL-COA HYDRATASE, MITOCHONDRIAL"/>
    <property type="match status" value="1"/>
</dbReference>
<keyword evidence="2" id="KW-0456">Lyase</keyword>
<dbReference type="AlphaFoldDB" id="A0A8H9IUY0"/>
<evidence type="ECO:0000256" key="4">
    <source>
        <dbReference type="ARBA" id="ARBA00023717"/>
    </source>
</evidence>
<comment type="similarity">
    <text evidence="1">Belongs to the enoyl-CoA hydratase/isomerase family.</text>
</comment>
<dbReference type="SUPFAM" id="SSF52096">
    <property type="entry name" value="ClpP/crotonase"/>
    <property type="match status" value="1"/>
</dbReference>
<dbReference type="GO" id="GO:0004300">
    <property type="term" value="F:enoyl-CoA hydratase activity"/>
    <property type="evidence" value="ECO:0007669"/>
    <property type="project" value="UniProtKB-EC"/>
</dbReference>
<proteinExistence type="inferred from homology"/>
<sequence>MDLIGPWETLDVEAGKGGVVVVRLNRPERMNAISPVMLEELARFWPAFDADPDARVAVVTGAGERAFCSGADVGTVADRSRARTGIFERENRFTPLQNKVRKPSICAVNGVCAGGGLHFVADTDFTIAADSATFLDPHVSVGQVSAIETIVLSRRVPHQAVMRMMLLGRAERIDARRALEMGLVTEVVPAAQLQERALELARAIAAGSPAAIAASRQVVWDALDRPLHDALRIAWPVLRAHGDHHPDAQEGPKAFFEKRPPEWA</sequence>
<dbReference type="InterPro" id="IPR001753">
    <property type="entry name" value="Enoyl-CoA_hydra/iso"/>
</dbReference>
<evidence type="ECO:0000256" key="3">
    <source>
        <dbReference type="ARBA" id="ARBA00023709"/>
    </source>
</evidence>
<dbReference type="Pfam" id="PF00378">
    <property type="entry name" value="ECH_1"/>
    <property type="match status" value="1"/>
</dbReference>
<dbReference type="Gene3D" id="3.90.226.10">
    <property type="entry name" value="2-enoyl-CoA Hydratase, Chain A, domain 1"/>
    <property type="match status" value="1"/>
</dbReference>
<dbReference type="PANTHER" id="PTHR11941">
    <property type="entry name" value="ENOYL-COA HYDRATASE-RELATED"/>
    <property type="match status" value="1"/>
</dbReference>
<evidence type="ECO:0000313" key="6">
    <source>
        <dbReference type="EMBL" id="GHF36228.1"/>
    </source>
</evidence>
<dbReference type="InterPro" id="IPR029045">
    <property type="entry name" value="ClpP/crotonase-like_dom_sf"/>
</dbReference>
<dbReference type="OrthoDB" id="153350at2"/>
<dbReference type="EMBL" id="BNAV01000001">
    <property type="protein sequence ID" value="GHF36228.1"/>
    <property type="molecule type" value="Genomic_DNA"/>
</dbReference>
<evidence type="ECO:0000256" key="2">
    <source>
        <dbReference type="ARBA" id="ARBA00023239"/>
    </source>
</evidence>
<evidence type="ECO:0000256" key="1">
    <source>
        <dbReference type="ARBA" id="ARBA00005254"/>
    </source>
</evidence>
<name>A0A8H9IUY0_9PSEU</name>
<dbReference type="CDD" id="cd06558">
    <property type="entry name" value="crotonase-like"/>
    <property type="match status" value="1"/>
</dbReference>
<dbReference type="RefSeq" id="WP_145936384.1">
    <property type="nucleotide sequence ID" value="NZ_BNAV01000001.1"/>
</dbReference>
<dbReference type="InterPro" id="IPR014748">
    <property type="entry name" value="Enoyl-CoA_hydra_C"/>
</dbReference>